<dbReference type="OrthoDB" id="5989120at2759"/>
<keyword evidence="2" id="KW-1185">Reference proteome</keyword>
<name>A0A7D9IWY6_PARCT</name>
<accession>A0A7D9IWY6</accession>
<sequence>LANKLTRWFDETNASGKEFDYRFTGKDSRLFLLNFMPLISVVESTAKPSREKTFLHILAHIFLCLRNAVSLFTRLSISDSDIRNLGEHCSNYFWANALFFSVNPTVWTIGYIVPVHTQHMKGKYGLGLGLNSMECREAKHVSIAKYSRNTNYQN</sequence>
<dbReference type="EMBL" id="CACRXK020008661">
    <property type="protein sequence ID" value="CAB4015291.1"/>
    <property type="molecule type" value="Genomic_DNA"/>
</dbReference>
<comment type="caution">
    <text evidence="1">The sequence shown here is derived from an EMBL/GenBank/DDBJ whole genome shotgun (WGS) entry which is preliminary data.</text>
</comment>
<proteinExistence type="predicted"/>
<reference evidence="1" key="1">
    <citation type="submission" date="2020-04" db="EMBL/GenBank/DDBJ databases">
        <authorList>
            <person name="Alioto T."/>
            <person name="Alioto T."/>
            <person name="Gomez Garrido J."/>
        </authorList>
    </citation>
    <scope>NUCLEOTIDE SEQUENCE</scope>
    <source>
        <strain evidence="1">A484AB</strain>
    </source>
</reference>
<feature type="non-terminal residue" evidence="1">
    <location>
        <position position="1"/>
    </location>
</feature>
<protein>
    <submittedName>
        <fullName evidence="1">Uncharacterized protein</fullName>
    </submittedName>
</protein>
<evidence type="ECO:0000313" key="1">
    <source>
        <dbReference type="EMBL" id="CAB4015291.1"/>
    </source>
</evidence>
<organism evidence="1 2">
    <name type="scientific">Paramuricea clavata</name>
    <name type="common">Red gorgonian</name>
    <name type="synonym">Violescent sea-whip</name>
    <dbReference type="NCBI Taxonomy" id="317549"/>
    <lineage>
        <taxon>Eukaryota</taxon>
        <taxon>Metazoa</taxon>
        <taxon>Cnidaria</taxon>
        <taxon>Anthozoa</taxon>
        <taxon>Octocorallia</taxon>
        <taxon>Malacalcyonacea</taxon>
        <taxon>Plexauridae</taxon>
        <taxon>Paramuricea</taxon>
    </lineage>
</organism>
<feature type="non-terminal residue" evidence="1">
    <location>
        <position position="154"/>
    </location>
</feature>
<evidence type="ECO:0000313" key="2">
    <source>
        <dbReference type="Proteomes" id="UP001152795"/>
    </source>
</evidence>
<dbReference type="Proteomes" id="UP001152795">
    <property type="component" value="Unassembled WGS sequence"/>
</dbReference>
<gene>
    <name evidence="1" type="ORF">PACLA_8A064603</name>
</gene>
<dbReference type="AlphaFoldDB" id="A0A7D9IWY6"/>